<evidence type="ECO:0000259" key="3">
    <source>
        <dbReference type="PROSITE" id="PS50006"/>
    </source>
</evidence>
<name>A0A1G6E7K2_9HYPH</name>
<feature type="domain" description="FHA" evidence="3">
    <location>
        <begin position="39"/>
        <end position="88"/>
    </location>
</feature>
<evidence type="ECO:0000256" key="2">
    <source>
        <dbReference type="SAM" id="Phobius"/>
    </source>
</evidence>
<proteinExistence type="predicted"/>
<sequence>MDYSVSIESQGGGRISKGPEGSAPAPDGAIVFDAGKEEIVFGREPASDVVFAPEDRIVSRKHFRLYRQPSGHYAIEVFGDRYVALNGTPATSGEAVSDGDVIRLGGKDGPSFRIELEQVAEMGGLERTLTQAKVVRSGEQFRQLRRVVGSLAVAVLAIGVGSYFYYEQQSGRLDEIATLQEAIGKKVAASFDDETIDRIQDAAYAVVIEGKDGSRTLLGTAWPVGEGLVATNAHVAAKYDPRGARKLLVVHPGNTLTHVVTDAWIHPGYAALKDFRAREGREDPDFSAAFEGLPQPSGFDVAVLQVDNADKLGAPLELASPEEIAELGEGDLLAYAGYPVEGTTAQRTAADNPEPLVKFGYASSITDFFLFDTDPRQAYLIRHSIPATGGASGSPIFNVNGRVVAVLSGGTVFDNDGSRQPSAVLENFGQRVDLLNARFDPSDVFDAEATATYWRTVVLPRFGRHRQQIVADTAAALEKAEPGKKAVETLRLKASLDDRDAVAAGPILYREHEISVEPGKHYSIVAYGEVGRTLSLRLFRGDEAVDFAGSGTSFANVSFVGEDAETLSLRVLGEKNDPVDYELFVMTAEDAATAAAPAD</sequence>
<dbReference type="AlphaFoldDB" id="A0A1G6E7K2"/>
<dbReference type="InterPro" id="IPR000253">
    <property type="entry name" value="FHA_dom"/>
</dbReference>
<dbReference type="RefSeq" id="WP_090879790.1">
    <property type="nucleotide sequence ID" value="NZ_FMXQ01000010.1"/>
</dbReference>
<dbReference type="Pfam" id="PF13365">
    <property type="entry name" value="Trypsin_2"/>
    <property type="match status" value="1"/>
</dbReference>
<dbReference type="InterPro" id="IPR009003">
    <property type="entry name" value="Peptidase_S1_PA"/>
</dbReference>
<gene>
    <name evidence="4" type="ORF">SAMN02982931_04229</name>
</gene>
<feature type="region of interest" description="Disordered" evidence="1">
    <location>
        <begin position="1"/>
        <end position="27"/>
    </location>
</feature>
<dbReference type="OrthoDB" id="8447486at2"/>
<dbReference type="Proteomes" id="UP000199071">
    <property type="component" value="Unassembled WGS sequence"/>
</dbReference>
<evidence type="ECO:0000313" key="4">
    <source>
        <dbReference type="EMBL" id="SDB53396.1"/>
    </source>
</evidence>
<organism evidence="4 5">
    <name type="scientific">Bauldia litoralis</name>
    <dbReference type="NCBI Taxonomy" id="665467"/>
    <lineage>
        <taxon>Bacteria</taxon>
        <taxon>Pseudomonadati</taxon>
        <taxon>Pseudomonadota</taxon>
        <taxon>Alphaproteobacteria</taxon>
        <taxon>Hyphomicrobiales</taxon>
        <taxon>Kaistiaceae</taxon>
        <taxon>Bauldia</taxon>
    </lineage>
</organism>
<dbReference type="PROSITE" id="PS50006">
    <property type="entry name" value="FHA_DOMAIN"/>
    <property type="match status" value="1"/>
</dbReference>
<reference evidence="4 5" key="1">
    <citation type="submission" date="2016-10" db="EMBL/GenBank/DDBJ databases">
        <authorList>
            <person name="de Groot N.N."/>
        </authorList>
    </citation>
    <scope>NUCLEOTIDE SEQUENCE [LARGE SCALE GENOMIC DNA]</scope>
    <source>
        <strain evidence="4 5">ATCC 35022</strain>
    </source>
</reference>
<dbReference type="STRING" id="665467.SAMN02982931_04229"/>
<dbReference type="Gene3D" id="2.40.10.10">
    <property type="entry name" value="Trypsin-like serine proteases"/>
    <property type="match status" value="2"/>
</dbReference>
<feature type="transmembrane region" description="Helical" evidence="2">
    <location>
        <begin position="147"/>
        <end position="166"/>
    </location>
</feature>
<accession>A0A1G6E7K2</accession>
<dbReference type="Gene3D" id="2.60.200.20">
    <property type="match status" value="1"/>
</dbReference>
<evidence type="ECO:0000313" key="5">
    <source>
        <dbReference type="Proteomes" id="UP000199071"/>
    </source>
</evidence>
<evidence type="ECO:0000256" key="1">
    <source>
        <dbReference type="SAM" id="MobiDB-lite"/>
    </source>
</evidence>
<dbReference type="CDD" id="cd00060">
    <property type="entry name" value="FHA"/>
    <property type="match status" value="1"/>
</dbReference>
<dbReference type="SUPFAM" id="SSF50494">
    <property type="entry name" value="Trypsin-like serine proteases"/>
    <property type="match status" value="1"/>
</dbReference>
<dbReference type="InterPro" id="IPR043504">
    <property type="entry name" value="Peptidase_S1_PA_chymotrypsin"/>
</dbReference>
<keyword evidence="2" id="KW-0472">Membrane</keyword>
<protein>
    <submittedName>
        <fullName evidence="4">FHA domain-containing protein</fullName>
    </submittedName>
</protein>
<dbReference type="Pfam" id="PF00498">
    <property type="entry name" value="FHA"/>
    <property type="match status" value="1"/>
</dbReference>
<keyword evidence="2" id="KW-1133">Transmembrane helix</keyword>
<dbReference type="EMBL" id="FMXQ01000010">
    <property type="protein sequence ID" value="SDB53396.1"/>
    <property type="molecule type" value="Genomic_DNA"/>
</dbReference>
<dbReference type="InterPro" id="IPR008984">
    <property type="entry name" value="SMAD_FHA_dom_sf"/>
</dbReference>
<keyword evidence="2" id="KW-0812">Transmembrane</keyword>
<dbReference type="SUPFAM" id="SSF49879">
    <property type="entry name" value="SMAD/FHA domain"/>
    <property type="match status" value="1"/>
</dbReference>
<keyword evidence="5" id="KW-1185">Reference proteome</keyword>